<feature type="domain" description="UspA" evidence="2">
    <location>
        <begin position="13"/>
        <end position="153"/>
    </location>
</feature>
<evidence type="ECO:0000256" key="1">
    <source>
        <dbReference type="ARBA" id="ARBA00008791"/>
    </source>
</evidence>
<sequence>MTMSSGIGSRKRAMVVGFDGSDGARKALDWAVAEAKVHAQQLVIVYSVGPHVATTAYGWHPAVEFGDARLTDEARAAVEPVVAEINRTTPELDVTTRFPQSEPAQAMMEVSAELGAESMVVGSSGLSAIPRVILGSTAADLVRMADRPIIVVRGHTDDRHTASNVLVGIDGTATSGQILAYAFRYAAAHSIRLLAIHGLPGQLLDPMIPRMESSPDSAEQAAAEVLGANLDEWRARFPDVSADLEIVETTPARALLERSSQAGLVVVGSRQRGALHRTFLGSVSHAMVYHADCSVAVIPLSQMEDS</sequence>
<dbReference type="Pfam" id="PF00582">
    <property type="entry name" value="Usp"/>
    <property type="match status" value="2"/>
</dbReference>
<dbReference type="PANTHER" id="PTHR46268:SF6">
    <property type="entry name" value="UNIVERSAL STRESS PROTEIN UP12"/>
    <property type="match status" value="1"/>
</dbReference>
<protein>
    <recommendedName>
        <fullName evidence="2">UspA domain-containing protein</fullName>
    </recommendedName>
</protein>
<dbReference type="InterPro" id="IPR006015">
    <property type="entry name" value="Universal_stress_UspA"/>
</dbReference>
<feature type="domain" description="UspA" evidence="2">
    <location>
        <begin position="164"/>
        <end position="299"/>
    </location>
</feature>
<dbReference type="PANTHER" id="PTHR46268">
    <property type="entry name" value="STRESS RESPONSE PROTEIN NHAX"/>
    <property type="match status" value="1"/>
</dbReference>
<name>A0A428ZB82_KIBAR</name>
<accession>A0A428ZB82</accession>
<dbReference type="Proteomes" id="UP000287547">
    <property type="component" value="Unassembled WGS sequence"/>
</dbReference>
<comment type="similarity">
    <text evidence="1">Belongs to the universal stress protein A family.</text>
</comment>
<evidence type="ECO:0000259" key="2">
    <source>
        <dbReference type="Pfam" id="PF00582"/>
    </source>
</evidence>
<dbReference type="AlphaFoldDB" id="A0A428ZB82"/>
<reference evidence="3 4" key="1">
    <citation type="submission" date="2018-05" db="EMBL/GenBank/DDBJ databases">
        <title>Evolution of GPA BGCs.</title>
        <authorList>
            <person name="Waglechner N."/>
            <person name="Wright G.D."/>
        </authorList>
    </citation>
    <scope>NUCLEOTIDE SEQUENCE [LARGE SCALE GENOMIC DNA]</scope>
    <source>
        <strain evidence="3 4">A82846</strain>
    </source>
</reference>
<proteinExistence type="inferred from homology"/>
<dbReference type="Gene3D" id="3.40.50.620">
    <property type="entry name" value="HUPs"/>
    <property type="match status" value="2"/>
</dbReference>
<dbReference type="InterPro" id="IPR006016">
    <property type="entry name" value="UspA"/>
</dbReference>
<dbReference type="PRINTS" id="PR01438">
    <property type="entry name" value="UNVRSLSTRESS"/>
</dbReference>
<gene>
    <name evidence="3" type="ORF">DMH04_18290</name>
</gene>
<evidence type="ECO:0000313" key="4">
    <source>
        <dbReference type="Proteomes" id="UP000287547"/>
    </source>
</evidence>
<comment type="caution">
    <text evidence="3">The sequence shown here is derived from an EMBL/GenBank/DDBJ whole genome shotgun (WGS) entry which is preliminary data.</text>
</comment>
<dbReference type="SUPFAM" id="SSF52402">
    <property type="entry name" value="Adenine nucleotide alpha hydrolases-like"/>
    <property type="match status" value="2"/>
</dbReference>
<dbReference type="EMBL" id="QHKI01000013">
    <property type="protein sequence ID" value="RSM85240.1"/>
    <property type="molecule type" value="Genomic_DNA"/>
</dbReference>
<organism evidence="3 4">
    <name type="scientific">Kibdelosporangium aridum</name>
    <dbReference type="NCBI Taxonomy" id="2030"/>
    <lineage>
        <taxon>Bacteria</taxon>
        <taxon>Bacillati</taxon>
        <taxon>Actinomycetota</taxon>
        <taxon>Actinomycetes</taxon>
        <taxon>Pseudonocardiales</taxon>
        <taxon>Pseudonocardiaceae</taxon>
        <taxon>Kibdelosporangium</taxon>
    </lineage>
</organism>
<dbReference type="InterPro" id="IPR014729">
    <property type="entry name" value="Rossmann-like_a/b/a_fold"/>
</dbReference>
<evidence type="ECO:0000313" key="3">
    <source>
        <dbReference type="EMBL" id="RSM85240.1"/>
    </source>
</evidence>